<evidence type="ECO:0000256" key="8">
    <source>
        <dbReference type="RuleBase" id="RU000461"/>
    </source>
</evidence>
<evidence type="ECO:0000256" key="5">
    <source>
        <dbReference type="ARBA" id="ARBA00023004"/>
    </source>
</evidence>
<dbReference type="Proteomes" id="UP001177023">
    <property type="component" value="Unassembled WGS sequence"/>
</dbReference>
<keyword evidence="3 7" id="KW-0479">Metal-binding</keyword>
<dbReference type="CDD" id="cd20617">
    <property type="entry name" value="CYP1_2-like"/>
    <property type="match status" value="1"/>
</dbReference>
<dbReference type="GO" id="GO:0005506">
    <property type="term" value="F:iron ion binding"/>
    <property type="evidence" value="ECO:0007669"/>
    <property type="project" value="InterPro"/>
</dbReference>
<organism evidence="9 10">
    <name type="scientific">Mesorhabditis spiculigera</name>
    <dbReference type="NCBI Taxonomy" id="96644"/>
    <lineage>
        <taxon>Eukaryota</taxon>
        <taxon>Metazoa</taxon>
        <taxon>Ecdysozoa</taxon>
        <taxon>Nematoda</taxon>
        <taxon>Chromadorea</taxon>
        <taxon>Rhabditida</taxon>
        <taxon>Rhabditina</taxon>
        <taxon>Rhabditomorpha</taxon>
        <taxon>Rhabditoidea</taxon>
        <taxon>Rhabditidae</taxon>
        <taxon>Mesorhabditinae</taxon>
        <taxon>Mesorhabditis</taxon>
    </lineage>
</organism>
<keyword evidence="6 8" id="KW-0503">Monooxygenase</keyword>
<keyword evidence="7 8" id="KW-0349">Heme</keyword>
<dbReference type="PROSITE" id="PS00086">
    <property type="entry name" value="CYTOCHROME_P450"/>
    <property type="match status" value="1"/>
</dbReference>
<dbReference type="GO" id="GO:0006805">
    <property type="term" value="P:xenobiotic metabolic process"/>
    <property type="evidence" value="ECO:0007669"/>
    <property type="project" value="TreeGrafter"/>
</dbReference>
<evidence type="ECO:0000256" key="7">
    <source>
        <dbReference type="PIRSR" id="PIRSR602401-1"/>
    </source>
</evidence>
<protein>
    <recommendedName>
        <fullName evidence="11">Cytochrome P450</fullName>
    </recommendedName>
</protein>
<comment type="caution">
    <text evidence="9">The sequence shown here is derived from an EMBL/GenBank/DDBJ whole genome shotgun (WGS) entry which is preliminary data.</text>
</comment>
<dbReference type="GO" id="GO:0005737">
    <property type="term" value="C:cytoplasm"/>
    <property type="evidence" value="ECO:0007669"/>
    <property type="project" value="TreeGrafter"/>
</dbReference>
<keyword evidence="4 8" id="KW-0560">Oxidoreductase</keyword>
<gene>
    <name evidence="9" type="ORF">MSPICULIGERA_LOCUS11826</name>
</gene>
<accession>A0AA36CSP4</accession>
<dbReference type="SUPFAM" id="SSF48264">
    <property type="entry name" value="Cytochrome P450"/>
    <property type="match status" value="1"/>
</dbReference>
<evidence type="ECO:0000256" key="6">
    <source>
        <dbReference type="ARBA" id="ARBA00023033"/>
    </source>
</evidence>
<dbReference type="AlphaFoldDB" id="A0AA36CSP4"/>
<dbReference type="GO" id="GO:0020037">
    <property type="term" value="F:heme binding"/>
    <property type="evidence" value="ECO:0007669"/>
    <property type="project" value="InterPro"/>
</dbReference>
<evidence type="ECO:0000256" key="1">
    <source>
        <dbReference type="ARBA" id="ARBA00001971"/>
    </source>
</evidence>
<comment type="similarity">
    <text evidence="2 8">Belongs to the cytochrome P450 family.</text>
</comment>
<feature type="binding site" description="axial binding residue" evidence="7">
    <location>
        <position position="448"/>
    </location>
    <ligand>
        <name>heme</name>
        <dbReference type="ChEBI" id="CHEBI:30413"/>
    </ligand>
    <ligandPart>
        <name>Fe</name>
        <dbReference type="ChEBI" id="CHEBI:18248"/>
    </ligandPart>
</feature>
<evidence type="ECO:0000313" key="10">
    <source>
        <dbReference type="Proteomes" id="UP001177023"/>
    </source>
</evidence>
<dbReference type="InterPro" id="IPR050182">
    <property type="entry name" value="Cytochrome_P450_fam2"/>
</dbReference>
<dbReference type="GO" id="GO:0006082">
    <property type="term" value="P:organic acid metabolic process"/>
    <property type="evidence" value="ECO:0007669"/>
    <property type="project" value="TreeGrafter"/>
</dbReference>
<evidence type="ECO:0008006" key="11">
    <source>
        <dbReference type="Google" id="ProtNLM"/>
    </source>
</evidence>
<keyword evidence="10" id="KW-1185">Reference proteome</keyword>
<evidence type="ECO:0000256" key="3">
    <source>
        <dbReference type="ARBA" id="ARBA00022723"/>
    </source>
</evidence>
<reference evidence="9" key="1">
    <citation type="submission" date="2023-06" db="EMBL/GenBank/DDBJ databases">
        <authorList>
            <person name="Delattre M."/>
        </authorList>
    </citation>
    <scope>NUCLEOTIDE SEQUENCE</scope>
    <source>
        <strain evidence="9">AF72</strain>
    </source>
</reference>
<dbReference type="InterPro" id="IPR036396">
    <property type="entry name" value="Cyt_P450_sf"/>
</dbReference>
<dbReference type="InterPro" id="IPR002401">
    <property type="entry name" value="Cyt_P450_E_grp-I"/>
</dbReference>
<keyword evidence="5 7" id="KW-0408">Iron</keyword>
<dbReference type="InterPro" id="IPR017972">
    <property type="entry name" value="Cyt_P450_CS"/>
</dbReference>
<dbReference type="PANTHER" id="PTHR24300:SF375">
    <property type="entry name" value="CYTOCHROME P450 FAMILY"/>
    <property type="match status" value="1"/>
</dbReference>
<dbReference type="PANTHER" id="PTHR24300">
    <property type="entry name" value="CYTOCHROME P450 508A4-RELATED"/>
    <property type="match status" value="1"/>
</dbReference>
<evidence type="ECO:0000256" key="2">
    <source>
        <dbReference type="ARBA" id="ARBA00010617"/>
    </source>
</evidence>
<feature type="non-terminal residue" evidence="9">
    <location>
        <position position="1"/>
    </location>
</feature>
<dbReference type="GO" id="GO:0016712">
    <property type="term" value="F:oxidoreductase activity, acting on paired donors, with incorporation or reduction of molecular oxygen, reduced flavin or flavoprotein as one donor, and incorporation of one atom of oxygen"/>
    <property type="evidence" value="ECO:0007669"/>
    <property type="project" value="TreeGrafter"/>
</dbReference>
<name>A0AA36CSP4_9BILA</name>
<comment type="cofactor">
    <cofactor evidence="1 7">
        <name>heme</name>
        <dbReference type="ChEBI" id="CHEBI:30413"/>
    </cofactor>
</comment>
<sequence>MFLLLVAALILTYALYQYTIARRLPPGPLPFLILGNLPQLFWYATKKGGFVRAMQEFQQHHGDVYTLWIGPMYFVNICTYEKAKDLMITQGHTQVGRFLAPFALLAEMDDTGKIWGIGSSVGETWTEHRRFALQTLRNFGMGKNLMEQRIIQEFDHHLTNTENNMKSGKVEVNSLDFVNMLIGNLINRLLFGYRFETDESRDHFFRVKNGINEMADSATPLDYLIWHWWKYVPLLSRRYTSTMEAIEPVLKLVQDNVDRRIREIASGDYTLHDEPGDYIDAYLLEQRRRGGDVGEMTTHGLVIDLFDLWQAGQDTTSTTIQWGLFLFMKNLAAMKRCQDEILRVTSQNRNLSLTDRASTTYFTAACTEIQRHASILAFNLWRRTTGPSKIAGYDIPIGTLTTAQLSVILDDPKVFEQTEKFSPERYLGENGKELTEKTIPFGIGKRSCPGEGMAKAEIYLILGNLLNRYNLTPSPTLPPTGPTSGLSVFHRPADFGVVLEKIDGHCCQAMDGDYIAHCQSEKCPADRREIFMVN</sequence>
<dbReference type="Pfam" id="PF00067">
    <property type="entry name" value="p450"/>
    <property type="match status" value="1"/>
</dbReference>
<dbReference type="PRINTS" id="PR00385">
    <property type="entry name" value="P450"/>
</dbReference>
<proteinExistence type="inferred from homology"/>
<evidence type="ECO:0000313" key="9">
    <source>
        <dbReference type="EMBL" id="CAJ0573468.1"/>
    </source>
</evidence>
<dbReference type="PRINTS" id="PR00463">
    <property type="entry name" value="EP450I"/>
</dbReference>
<dbReference type="FunFam" id="1.10.630.10:FF:000036">
    <property type="entry name" value="CYtochrome P450 family"/>
    <property type="match status" value="1"/>
</dbReference>
<evidence type="ECO:0000256" key="4">
    <source>
        <dbReference type="ARBA" id="ARBA00023002"/>
    </source>
</evidence>
<dbReference type="EMBL" id="CATQJA010002619">
    <property type="protein sequence ID" value="CAJ0573468.1"/>
    <property type="molecule type" value="Genomic_DNA"/>
</dbReference>
<dbReference type="Gene3D" id="1.10.630.10">
    <property type="entry name" value="Cytochrome P450"/>
    <property type="match status" value="1"/>
</dbReference>
<dbReference type="InterPro" id="IPR001128">
    <property type="entry name" value="Cyt_P450"/>
</dbReference>